<dbReference type="PANTHER" id="PTHR43629:SF2">
    <property type="entry name" value="RHODANESE-LIKE_PPIC DOMAIN-CONTAINING PROTEIN 12, CHLOROPLASTIC"/>
    <property type="match status" value="1"/>
</dbReference>
<dbReference type="Gene3D" id="3.10.50.40">
    <property type="match status" value="1"/>
</dbReference>
<dbReference type="AlphaFoldDB" id="A0A7S2M7J4"/>
<gene>
    <name evidence="4" type="ORF">SMAR0320_LOCUS21225</name>
</gene>
<dbReference type="InterPro" id="IPR052204">
    <property type="entry name" value="PpiC/parvulin_rotamase"/>
</dbReference>
<dbReference type="EMBL" id="HBGZ01029813">
    <property type="protein sequence ID" value="CAD9627260.1"/>
    <property type="molecule type" value="Transcribed_RNA"/>
</dbReference>
<organism evidence="4">
    <name type="scientific">Skeletonema marinoi</name>
    <dbReference type="NCBI Taxonomy" id="267567"/>
    <lineage>
        <taxon>Eukaryota</taxon>
        <taxon>Sar</taxon>
        <taxon>Stramenopiles</taxon>
        <taxon>Ochrophyta</taxon>
        <taxon>Bacillariophyta</taxon>
        <taxon>Coscinodiscophyceae</taxon>
        <taxon>Thalassiosirophycidae</taxon>
        <taxon>Thalassiosirales</taxon>
        <taxon>Skeletonemataceae</taxon>
        <taxon>Skeletonema</taxon>
        <taxon>Skeletonema marinoi-dohrnii complex</taxon>
    </lineage>
</organism>
<dbReference type="EC" id="5.2.1.8" evidence="2"/>
<dbReference type="Pfam" id="PF13616">
    <property type="entry name" value="Rotamase_3"/>
    <property type="match status" value="1"/>
</dbReference>
<dbReference type="InterPro" id="IPR000297">
    <property type="entry name" value="PPIase_PpiC"/>
</dbReference>
<name>A0A7S2M7J4_9STRA</name>
<evidence type="ECO:0000256" key="1">
    <source>
        <dbReference type="PROSITE-ProRule" id="PRU00278"/>
    </source>
</evidence>
<evidence type="ECO:0000259" key="3">
    <source>
        <dbReference type="PROSITE" id="PS50198"/>
    </source>
</evidence>
<dbReference type="InterPro" id="IPR046357">
    <property type="entry name" value="PPIase_dom_sf"/>
</dbReference>
<sequence>MIKICNHLFFVAGAMLVFTIKDASSSSFDTLAARQEAKPFYLRDIQIGDTTLPFSPASVVIMIISIVMLLRNLLGGPKSSAVASHILVDDTEDAKAKLTAIKKEINDFTKFKGAAQRYSKCPSGKASGGSLGKFTPGMMVPAFDKVIFDKESKVGQVIGPIRTNFGYHLIWIEERDLVE</sequence>
<keyword evidence="1 2" id="KW-0697">Rotamase</keyword>
<evidence type="ECO:0000256" key="2">
    <source>
        <dbReference type="RuleBase" id="RU363014"/>
    </source>
</evidence>
<evidence type="ECO:0000313" key="4">
    <source>
        <dbReference type="EMBL" id="CAD9627260.1"/>
    </source>
</evidence>
<comment type="catalytic activity">
    <reaction evidence="2">
        <text>[protein]-peptidylproline (omega=180) = [protein]-peptidylproline (omega=0)</text>
        <dbReference type="Rhea" id="RHEA:16237"/>
        <dbReference type="Rhea" id="RHEA-COMP:10747"/>
        <dbReference type="Rhea" id="RHEA-COMP:10748"/>
        <dbReference type="ChEBI" id="CHEBI:83833"/>
        <dbReference type="ChEBI" id="CHEBI:83834"/>
        <dbReference type="EC" id="5.2.1.8"/>
    </reaction>
</comment>
<protein>
    <recommendedName>
        <fullName evidence="2">Peptidyl-prolyl cis-trans isomerase</fullName>
        <ecNumber evidence="2">5.2.1.8</ecNumber>
    </recommendedName>
</protein>
<dbReference type="SUPFAM" id="SSF54534">
    <property type="entry name" value="FKBP-like"/>
    <property type="match status" value="1"/>
</dbReference>
<reference evidence="4" key="1">
    <citation type="submission" date="2021-01" db="EMBL/GenBank/DDBJ databases">
        <authorList>
            <person name="Corre E."/>
            <person name="Pelletier E."/>
            <person name="Niang G."/>
            <person name="Scheremetjew M."/>
            <person name="Finn R."/>
            <person name="Kale V."/>
            <person name="Holt S."/>
            <person name="Cochrane G."/>
            <person name="Meng A."/>
            <person name="Brown T."/>
            <person name="Cohen L."/>
        </authorList>
    </citation>
    <scope>NUCLEOTIDE SEQUENCE</scope>
    <source>
        <strain evidence="4">SM1012Den-03</strain>
    </source>
</reference>
<feature type="domain" description="PpiC" evidence="3">
    <location>
        <begin position="78"/>
        <end position="174"/>
    </location>
</feature>
<dbReference type="GO" id="GO:0003755">
    <property type="term" value="F:peptidyl-prolyl cis-trans isomerase activity"/>
    <property type="evidence" value="ECO:0007669"/>
    <property type="project" value="UniProtKB-UniRule"/>
</dbReference>
<dbReference type="PANTHER" id="PTHR43629">
    <property type="entry name" value="PEPTIDYL-PROLYL CIS-TRANS ISOMERASE"/>
    <property type="match status" value="1"/>
</dbReference>
<dbReference type="PROSITE" id="PS50198">
    <property type="entry name" value="PPIC_PPIASE_2"/>
    <property type="match status" value="1"/>
</dbReference>
<keyword evidence="1 2" id="KW-0413">Isomerase</keyword>
<proteinExistence type="predicted"/>
<accession>A0A7S2M7J4</accession>